<evidence type="ECO:0000313" key="2">
    <source>
        <dbReference type="EMBL" id="MBS0026042.1"/>
    </source>
</evidence>
<keyword evidence="3" id="KW-1185">Reference proteome</keyword>
<reference evidence="2 3" key="1">
    <citation type="submission" date="2021-04" db="EMBL/GenBank/DDBJ databases">
        <title>Chitinophaga sp. nov., isolated from the rhizosphere soil.</title>
        <authorList>
            <person name="He S."/>
        </authorList>
    </citation>
    <scope>NUCLEOTIDE SEQUENCE [LARGE SCALE GENOMIC DNA]</scope>
    <source>
        <strain evidence="2 3">2R12</strain>
    </source>
</reference>
<protein>
    <recommendedName>
        <fullName evidence="4">DUF3575 domain-containing protein</fullName>
    </recommendedName>
</protein>
<proteinExistence type="predicted"/>
<name>A0ABS5IUM5_9BACT</name>
<feature type="signal peptide" evidence="1">
    <location>
        <begin position="1"/>
        <end position="17"/>
    </location>
</feature>
<dbReference type="EMBL" id="JAGTXB010000001">
    <property type="protein sequence ID" value="MBS0026042.1"/>
    <property type="molecule type" value="Genomic_DNA"/>
</dbReference>
<gene>
    <name evidence="2" type="ORF">KE626_01840</name>
</gene>
<accession>A0ABS5IUM5</accession>
<evidence type="ECO:0000313" key="3">
    <source>
        <dbReference type="Proteomes" id="UP000676386"/>
    </source>
</evidence>
<evidence type="ECO:0008006" key="4">
    <source>
        <dbReference type="Google" id="ProtNLM"/>
    </source>
</evidence>
<evidence type="ECO:0000256" key="1">
    <source>
        <dbReference type="SAM" id="SignalP"/>
    </source>
</evidence>
<keyword evidence="1" id="KW-0732">Signal</keyword>
<comment type="caution">
    <text evidence="2">The sequence shown here is derived from an EMBL/GenBank/DDBJ whole genome shotgun (WGS) entry which is preliminary data.</text>
</comment>
<feature type="chain" id="PRO_5046700224" description="DUF3575 domain-containing protein" evidence="1">
    <location>
        <begin position="18"/>
        <end position="181"/>
    </location>
</feature>
<sequence>MHVLSALLLAAFLHVNAQDELARKPSQLKANVSLLGLNANYELRLLKYATLNLEAGIDMGLAYSYSDYMGSRWAYAMLPDFSGEARQYYGIARREARGKRIDNNAGNFFSVAVGYRTLPIVAKDYYESAYGYIIPAWGMQRSWGKHFSFEGRFGWMFSPRSYNTGAVNALVARLQVGYVIW</sequence>
<dbReference type="RefSeq" id="WP_211971180.1">
    <property type="nucleotide sequence ID" value="NZ_CBFHAM010000057.1"/>
</dbReference>
<organism evidence="2 3">
    <name type="scientific">Chitinophaga hostae</name>
    <dbReference type="NCBI Taxonomy" id="2831022"/>
    <lineage>
        <taxon>Bacteria</taxon>
        <taxon>Pseudomonadati</taxon>
        <taxon>Bacteroidota</taxon>
        <taxon>Chitinophagia</taxon>
        <taxon>Chitinophagales</taxon>
        <taxon>Chitinophagaceae</taxon>
        <taxon>Chitinophaga</taxon>
    </lineage>
</organism>
<dbReference type="Proteomes" id="UP000676386">
    <property type="component" value="Unassembled WGS sequence"/>
</dbReference>